<dbReference type="SMART" id="SM00597">
    <property type="entry name" value="ZnF_TTF"/>
    <property type="match status" value="1"/>
</dbReference>
<dbReference type="SUPFAM" id="SSF53098">
    <property type="entry name" value="Ribonuclease H-like"/>
    <property type="match status" value="1"/>
</dbReference>
<proteinExistence type="predicted"/>
<dbReference type="GO" id="GO:0046983">
    <property type="term" value="F:protein dimerization activity"/>
    <property type="evidence" value="ECO:0007669"/>
    <property type="project" value="InterPro"/>
</dbReference>
<keyword evidence="2" id="KW-1185">Reference proteome</keyword>
<organism evidence="2 3">
    <name type="scientific">Sipha flava</name>
    <name type="common">yellow sugarcane aphid</name>
    <dbReference type="NCBI Taxonomy" id="143950"/>
    <lineage>
        <taxon>Eukaryota</taxon>
        <taxon>Metazoa</taxon>
        <taxon>Ecdysozoa</taxon>
        <taxon>Arthropoda</taxon>
        <taxon>Hexapoda</taxon>
        <taxon>Insecta</taxon>
        <taxon>Pterygota</taxon>
        <taxon>Neoptera</taxon>
        <taxon>Paraneoptera</taxon>
        <taxon>Hemiptera</taxon>
        <taxon>Sternorrhyncha</taxon>
        <taxon>Aphidomorpha</taxon>
        <taxon>Aphidoidea</taxon>
        <taxon>Aphididae</taxon>
        <taxon>Sipha</taxon>
    </lineage>
</organism>
<dbReference type="Pfam" id="PF05699">
    <property type="entry name" value="Dimer_Tnp_hAT"/>
    <property type="match status" value="1"/>
</dbReference>
<dbReference type="InterPro" id="IPR008906">
    <property type="entry name" value="HATC_C_dom"/>
</dbReference>
<gene>
    <name evidence="3" type="primary">LOC112687248</name>
</gene>
<dbReference type="AlphaFoldDB" id="A0A8B8FYN0"/>
<dbReference type="InterPro" id="IPR006580">
    <property type="entry name" value="Znf_TTF"/>
</dbReference>
<accession>A0A8B8FYN0</accession>
<dbReference type="OrthoDB" id="6591897at2759"/>
<feature type="domain" description="TTF-type" evidence="1">
    <location>
        <begin position="44"/>
        <end position="136"/>
    </location>
</feature>
<dbReference type="GeneID" id="112687248"/>
<name>A0A8B8FYN0_9HEMI</name>
<dbReference type="InterPro" id="IPR025398">
    <property type="entry name" value="DUF4371"/>
</dbReference>
<dbReference type="RefSeq" id="XP_025415633.1">
    <property type="nucleotide sequence ID" value="XM_025559848.1"/>
</dbReference>
<evidence type="ECO:0000313" key="3">
    <source>
        <dbReference type="RefSeq" id="XP_025415633.1"/>
    </source>
</evidence>
<evidence type="ECO:0000313" key="2">
    <source>
        <dbReference type="Proteomes" id="UP000694846"/>
    </source>
</evidence>
<dbReference type="PANTHER" id="PTHR45749">
    <property type="match status" value="1"/>
</dbReference>
<sequence>MQKENIIEFLLTSGFNALTYEQKNQIKLNRPTPHLLLTCQDGKYIRTFQKNWYNKFPWLTGCDKRNKVFCFTCVIFGGEKEWSVNGLSSIKIFLRKSEKHAISQKHLTNQEKFHLLGKVRIEHVISEGRRLAAVKHNEQVGINRRLIARMIHVVCFLGKQELAFRGHRENNESLNKGNYLELLELLAQEEQLLKEHLLSSAIFKGTSKMIQNDLIECVTSVLNSKIFNEIQRVNYVSIQADETTDVSCRSQMSIIFRYVVEQKIVERFIGFFDVSKNKTASGLAEIILSEINKWKIGNKIICQTYDGASVMSGEKSRVQFLIRQIYPNTLFIHCYAHQLNLVLLHGAKTIKSVKLFICNLTMFHTFFSRSTKRSELLREQGFKLPNQSDTRWNYHSRAAFTIKKHFLDLKNAVLHVTEEPGWDPISVCTASGLYDKLNDANFVYFLILFGKVFLYTDHVFNFLQLKSLSNIKSCISEIQNLKKNLTDLRNDTNVNNCCDEAILLNNNLEYEDKKRNELRKITFEILDSLIVQINIRFEDFPKLEFVEIVNEKMFKSYYTQFPEAKFIKLLQQYPNTFDADRLRNELAVIYADDKKHLPPHELLDFIIKSDLHQDIYPQVTKLCQLVLTIPSTTASSERYMSTLKRIKTFLRNTMTNDRLSSLSSLAIEKNLLGDMATFVQLDPTFVDNVIDEFADKKDRRIELVYKQI</sequence>
<dbReference type="PANTHER" id="PTHR45749:SF28">
    <property type="entry name" value="ZINC FINGER MYM-TYPE PROTEIN 1-LIKE-RELATED"/>
    <property type="match status" value="1"/>
</dbReference>
<protein>
    <submittedName>
        <fullName evidence="3">Zinc finger MYM-type protein 1-like</fullName>
    </submittedName>
</protein>
<dbReference type="InterPro" id="IPR012337">
    <property type="entry name" value="RNaseH-like_sf"/>
</dbReference>
<dbReference type="Pfam" id="PF14291">
    <property type="entry name" value="DUF4371"/>
    <property type="match status" value="1"/>
</dbReference>
<dbReference type="Proteomes" id="UP000694846">
    <property type="component" value="Unplaced"/>
</dbReference>
<reference evidence="3" key="1">
    <citation type="submission" date="2025-08" db="UniProtKB">
        <authorList>
            <consortium name="RefSeq"/>
        </authorList>
    </citation>
    <scope>IDENTIFICATION</scope>
    <source>
        <tissue evidence="3">Whole body</tissue>
    </source>
</reference>
<evidence type="ECO:0000259" key="1">
    <source>
        <dbReference type="SMART" id="SM00597"/>
    </source>
</evidence>